<sequence length="107" mass="12153">MTATDCVLTVHVVLEVETRCVLELQHLLMAVAVPTEVVSEHHEMSDSRNIWLLKFISTLKTVNLCKPRQDSFFIHVWDDNLEDRENAIAKRKGTAYARSTDGGMVNL</sequence>
<protein>
    <submittedName>
        <fullName evidence="1">Uncharacterized protein</fullName>
    </submittedName>
</protein>
<evidence type="ECO:0000313" key="1">
    <source>
        <dbReference type="EMBL" id="KAG0572531.1"/>
    </source>
</evidence>
<reference evidence="1" key="1">
    <citation type="submission" date="2020-06" db="EMBL/GenBank/DDBJ databases">
        <title>WGS assembly of Ceratodon purpureus strain R40.</title>
        <authorList>
            <person name="Carey S.B."/>
            <person name="Jenkins J."/>
            <person name="Shu S."/>
            <person name="Lovell J.T."/>
            <person name="Sreedasyam A."/>
            <person name="Maumus F."/>
            <person name="Tiley G.P."/>
            <person name="Fernandez-Pozo N."/>
            <person name="Barry K."/>
            <person name="Chen C."/>
            <person name="Wang M."/>
            <person name="Lipzen A."/>
            <person name="Daum C."/>
            <person name="Saski C.A."/>
            <person name="Payton A.C."/>
            <person name="Mcbreen J.C."/>
            <person name="Conrad R.E."/>
            <person name="Kollar L.M."/>
            <person name="Olsson S."/>
            <person name="Huttunen S."/>
            <person name="Landis J.B."/>
            <person name="Wickett N.J."/>
            <person name="Johnson M.G."/>
            <person name="Rensing S.A."/>
            <person name="Grimwood J."/>
            <person name="Schmutz J."/>
            <person name="Mcdaniel S.F."/>
        </authorList>
    </citation>
    <scope>NUCLEOTIDE SEQUENCE</scope>
    <source>
        <strain evidence="1">R40</strain>
    </source>
</reference>
<name>A0A8T0HP16_CERPU</name>
<dbReference type="Proteomes" id="UP000822688">
    <property type="component" value="Chromosome V"/>
</dbReference>
<gene>
    <name evidence="1" type="ORF">KC19_VG103000</name>
</gene>
<keyword evidence="2" id="KW-1185">Reference proteome</keyword>
<accession>A0A8T0HP16</accession>
<dbReference type="AlphaFoldDB" id="A0A8T0HP16"/>
<comment type="caution">
    <text evidence="1">The sequence shown here is derived from an EMBL/GenBank/DDBJ whole genome shotgun (WGS) entry which is preliminary data.</text>
</comment>
<dbReference type="EMBL" id="CM026426">
    <property type="protein sequence ID" value="KAG0572531.1"/>
    <property type="molecule type" value="Genomic_DNA"/>
</dbReference>
<evidence type="ECO:0000313" key="2">
    <source>
        <dbReference type="Proteomes" id="UP000822688"/>
    </source>
</evidence>
<proteinExistence type="predicted"/>
<organism evidence="1 2">
    <name type="scientific">Ceratodon purpureus</name>
    <name type="common">Fire moss</name>
    <name type="synonym">Dicranum purpureum</name>
    <dbReference type="NCBI Taxonomy" id="3225"/>
    <lineage>
        <taxon>Eukaryota</taxon>
        <taxon>Viridiplantae</taxon>
        <taxon>Streptophyta</taxon>
        <taxon>Embryophyta</taxon>
        <taxon>Bryophyta</taxon>
        <taxon>Bryophytina</taxon>
        <taxon>Bryopsida</taxon>
        <taxon>Dicranidae</taxon>
        <taxon>Pseudoditrichales</taxon>
        <taxon>Ditrichaceae</taxon>
        <taxon>Ceratodon</taxon>
    </lineage>
</organism>